<organism evidence="7 8">
    <name type="scientific">Tannerella sp. oral taxon BU063 isolate Cell 2</name>
    <dbReference type="NCBI Taxonomy" id="1411148"/>
    <lineage>
        <taxon>Bacteria</taxon>
        <taxon>Pseudomonadati</taxon>
        <taxon>Bacteroidota</taxon>
        <taxon>Bacteroidia</taxon>
        <taxon>Bacteroidales</taxon>
        <taxon>Tannerellaceae</taxon>
        <taxon>Tannerella</taxon>
    </lineage>
</organism>
<protein>
    <submittedName>
        <fullName evidence="7">RfbX protein</fullName>
    </submittedName>
</protein>
<evidence type="ECO:0000256" key="6">
    <source>
        <dbReference type="SAM" id="Phobius"/>
    </source>
</evidence>
<evidence type="ECO:0000256" key="4">
    <source>
        <dbReference type="ARBA" id="ARBA00022989"/>
    </source>
</evidence>
<dbReference type="EMBL" id="AYUF01000474">
    <property type="protein sequence ID" value="ETK01545.1"/>
    <property type="molecule type" value="Genomic_DNA"/>
</dbReference>
<feature type="transmembrane region" description="Helical" evidence="6">
    <location>
        <begin position="381"/>
        <end position="401"/>
    </location>
</feature>
<feature type="transmembrane region" description="Helical" evidence="6">
    <location>
        <begin position="12"/>
        <end position="34"/>
    </location>
</feature>
<comment type="caution">
    <text evidence="7">The sequence shown here is derived from an EMBL/GenBank/DDBJ whole genome shotgun (WGS) entry which is preliminary data.</text>
</comment>
<keyword evidence="4 6" id="KW-1133">Transmembrane helix</keyword>
<dbReference type="InterPro" id="IPR050833">
    <property type="entry name" value="Poly_Biosynth_Transport"/>
</dbReference>
<dbReference type="PANTHER" id="PTHR30250:SF11">
    <property type="entry name" value="O-ANTIGEN TRANSPORTER-RELATED"/>
    <property type="match status" value="1"/>
</dbReference>
<comment type="subcellular location">
    <subcellularLocation>
        <location evidence="1">Cell membrane</location>
        <topology evidence="1">Multi-pass membrane protein</topology>
    </subcellularLocation>
</comment>
<evidence type="ECO:0000256" key="2">
    <source>
        <dbReference type="ARBA" id="ARBA00022475"/>
    </source>
</evidence>
<dbReference type="PATRIC" id="fig|1411148.3.peg.1423"/>
<evidence type="ECO:0000313" key="7">
    <source>
        <dbReference type="EMBL" id="ETK01545.1"/>
    </source>
</evidence>
<keyword evidence="3 6" id="KW-0812">Transmembrane</keyword>
<feature type="transmembrane region" description="Helical" evidence="6">
    <location>
        <begin position="116"/>
        <end position="137"/>
    </location>
</feature>
<keyword evidence="5 6" id="KW-0472">Membrane</keyword>
<feature type="transmembrane region" description="Helical" evidence="6">
    <location>
        <begin position="84"/>
        <end position="110"/>
    </location>
</feature>
<evidence type="ECO:0000256" key="5">
    <source>
        <dbReference type="ARBA" id="ARBA00023136"/>
    </source>
</evidence>
<dbReference type="PANTHER" id="PTHR30250">
    <property type="entry name" value="PST FAMILY PREDICTED COLANIC ACID TRANSPORTER"/>
    <property type="match status" value="1"/>
</dbReference>
<sequence>MFGKYGLVLKNASYLTLFEVMRMAMPFIALPYLFRVVGEERYGTVVFAQAIVALFALFIHFGLDISAVRDVAIYRNNRERLNQIFSAVIFIKSTLALLVGAVLALAIHLIPALGGLSTLILYAFIACLADIFLPVWYYQGCENMKVLTIVRFLSIAFYTAALFLCIHREEDYPLIALLQSLGLVVSAVVSCGYVFLHDRIRLRIPPTVILVRTFRDSVPFFASRASLAVNTYMAKIMSGVYLSGAEVAAFDVAQKVLNGGMVPIQMLNQALYPNISRTRDRGMVRSLLRVVTLLVFGVAAALFTFAEPIVRILSHGELTEATALLRMLCVQLTCSGFSVFLGTSVLVAFGHQRPFNVSVICSTVALLICYSVMITLHLNSIYLYAGALILAEMVVLAYRAFAARRYWLI</sequence>
<name>W2C310_9BACT</name>
<evidence type="ECO:0000256" key="3">
    <source>
        <dbReference type="ARBA" id="ARBA00022692"/>
    </source>
</evidence>
<dbReference type="AlphaFoldDB" id="W2C310"/>
<proteinExistence type="predicted"/>
<evidence type="ECO:0000313" key="8">
    <source>
        <dbReference type="Proteomes" id="UP000018837"/>
    </source>
</evidence>
<accession>W2C310</accession>
<feature type="transmembrane region" description="Helical" evidence="6">
    <location>
        <begin position="172"/>
        <end position="196"/>
    </location>
</feature>
<feature type="transmembrane region" description="Helical" evidence="6">
    <location>
        <begin position="325"/>
        <end position="348"/>
    </location>
</feature>
<feature type="transmembrane region" description="Helical" evidence="6">
    <location>
        <begin position="149"/>
        <end position="166"/>
    </location>
</feature>
<feature type="transmembrane region" description="Helical" evidence="6">
    <location>
        <begin position="287"/>
        <end position="305"/>
    </location>
</feature>
<dbReference type="Pfam" id="PF01943">
    <property type="entry name" value="Polysacc_synt"/>
    <property type="match status" value="1"/>
</dbReference>
<evidence type="ECO:0000256" key="1">
    <source>
        <dbReference type="ARBA" id="ARBA00004651"/>
    </source>
</evidence>
<dbReference type="GO" id="GO:0005886">
    <property type="term" value="C:plasma membrane"/>
    <property type="evidence" value="ECO:0007669"/>
    <property type="project" value="UniProtKB-SubCell"/>
</dbReference>
<reference evidence="7 8" key="1">
    <citation type="submission" date="2013-11" db="EMBL/GenBank/DDBJ databases">
        <title>Single cell genomics of uncultured Tannerella BU063 (oral taxon 286).</title>
        <authorList>
            <person name="Beall C.J."/>
            <person name="Campbell A.G."/>
            <person name="Griffen A.L."/>
            <person name="Podar M."/>
            <person name="Leys E.J."/>
        </authorList>
    </citation>
    <scope>NUCLEOTIDE SEQUENCE [LARGE SCALE GENOMIC DNA]</scope>
    <source>
        <strain evidence="7">Cell 2</strain>
    </source>
</reference>
<dbReference type="Proteomes" id="UP000018837">
    <property type="component" value="Unassembled WGS sequence"/>
</dbReference>
<feature type="transmembrane region" description="Helical" evidence="6">
    <location>
        <begin position="46"/>
        <end position="63"/>
    </location>
</feature>
<gene>
    <name evidence="7" type="ORF">N425_09040</name>
</gene>
<dbReference type="InterPro" id="IPR002797">
    <property type="entry name" value="Polysacc_synth"/>
</dbReference>
<keyword evidence="2" id="KW-1003">Cell membrane</keyword>
<feature type="transmembrane region" description="Helical" evidence="6">
    <location>
        <begin position="355"/>
        <end position="375"/>
    </location>
</feature>